<evidence type="ECO:0000256" key="6">
    <source>
        <dbReference type="ARBA" id="ARBA00022729"/>
    </source>
</evidence>
<keyword evidence="6 13" id="KW-0732">Signal</keyword>
<dbReference type="GO" id="GO:0044718">
    <property type="term" value="P:siderophore transmembrane transport"/>
    <property type="evidence" value="ECO:0007669"/>
    <property type="project" value="TreeGrafter"/>
</dbReference>
<evidence type="ECO:0000259" key="14">
    <source>
        <dbReference type="Pfam" id="PF00593"/>
    </source>
</evidence>
<evidence type="ECO:0000256" key="9">
    <source>
        <dbReference type="ARBA" id="ARBA00023170"/>
    </source>
</evidence>
<dbReference type="GO" id="GO:0009279">
    <property type="term" value="C:cell outer membrane"/>
    <property type="evidence" value="ECO:0007669"/>
    <property type="project" value="UniProtKB-SubCell"/>
</dbReference>
<keyword evidence="10 11" id="KW-0998">Cell outer membrane</keyword>
<dbReference type="Gene3D" id="2.40.170.20">
    <property type="entry name" value="TonB-dependent receptor, beta-barrel domain"/>
    <property type="match status" value="1"/>
</dbReference>
<dbReference type="AlphaFoldDB" id="A0A931IX85"/>
<reference evidence="16" key="1">
    <citation type="submission" date="2020-12" db="EMBL/GenBank/DDBJ databases">
        <title>The genome sequence of Inhella sp. 4Y17.</title>
        <authorList>
            <person name="Liu Y."/>
        </authorList>
    </citation>
    <scope>NUCLEOTIDE SEQUENCE</scope>
    <source>
        <strain evidence="16">4Y10</strain>
    </source>
</reference>
<evidence type="ECO:0000256" key="1">
    <source>
        <dbReference type="ARBA" id="ARBA00004571"/>
    </source>
</evidence>
<dbReference type="EMBL" id="JAEDAL010000002">
    <property type="protein sequence ID" value="MBH9552734.1"/>
    <property type="molecule type" value="Genomic_DNA"/>
</dbReference>
<organism evidence="16 17">
    <name type="scientific">Inhella gelatinilytica</name>
    <dbReference type="NCBI Taxonomy" id="2795030"/>
    <lineage>
        <taxon>Bacteria</taxon>
        <taxon>Pseudomonadati</taxon>
        <taxon>Pseudomonadota</taxon>
        <taxon>Betaproteobacteria</taxon>
        <taxon>Burkholderiales</taxon>
        <taxon>Sphaerotilaceae</taxon>
        <taxon>Inhella</taxon>
    </lineage>
</organism>
<dbReference type="Pfam" id="PF00593">
    <property type="entry name" value="TonB_dep_Rec_b-barrel"/>
    <property type="match status" value="1"/>
</dbReference>
<evidence type="ECO:0000256" key="5">
    <source>
        <dbReference type="ARBA" id="ARBA00022692"/>
    </source>
</evidence>
<dbReference type="PROSITE" id="PS52016">
    <property type="entry name" value="TONB_DEPENDENT_REC_3"/>
    <property type="match status" value="1"/>
</dbReference>
<dbReference type="InterPro" id="IPR036942">
    <property type="entry name" value="Beta-barrel_TonB_sf"/>
</dbReference>
<evidence type="ECO:0000256" key="13">
    <source>
        <dbReference type="SAM" id="SignalP"/>
    </source>
</evidence>
<feature type="domain" description="TonB-dependent receptor-like beta-barrel" evidence="14">
    <location>
        <begin position="295"/>
        <end position="619"/>
    </location>
</feature>
<evidence type="ECO:0000256" key="2">
    <source>
        <dbReference type="ARBA" id="ARBA00009810"/>
    </source>
</evidence>
<keyword evidence="4 11" id="KW-1134">Transmembrane beta strand</keyword>
<evidence type="ECO:0000313" key="17">
    <source>
        <dbReference type="Proteomes" id="UP000620139"/>
    </source>
</evidence>
<dbReference type="InterPro" id="IPR000531">
    <property type="entry name" value="Beta-barrel_TonB"/>
</dbReference>
<dbReference type="SUPFAM" id="SSF56935">
    <property type="entry name" value="Porins"/>
    <property type="match status" value="1"/>
</dbReference>
<evidence type="ECO:0000256" key="7">
    <source>
        <dbReference type="ARBA" id="ARBA00023077"/>
    </source>
</evidence>
<accession>A0A931IX85</accession>
<comment type="caution">
    <text evidence="16">The sequence shown here is derived from an EMBL/GenBank/DDBJ whole genome shotgun (WGS) entry which is preliminary data.</text>
</comment>
<evidence type="ECO:0000256" key="12">
    <source>
        <dbReference type="RuleBase" id="RU003357"/>
    </source>
</evidence>
<dbReference type="GO" id="GO:0015344">
    <property type="term" value="F:siderophore uptake transmembrane transporter activity"/>
    <property type="evidence" value="ECO:0007669"/>
    <property type="project" value="TreeGrafter"/>
</dbReference>
<proteinExistence type="inferred from homology"/>
<evidence type="ECO:0000256" key="11">
    <source>
        <dbReference type="PROSITE-ProRule" id="PRU01360"/>
    </source>
</evidence>
<evidence type="ECO:0000256" key="10">
    <source>
        <dbReference type="ARBA" id="ARBA00023237"/>
    </source>
</evidence>
<feature type="chain" id="PRO_5037956958" evidence="13">
    <location>
        <begin position="24"/>
        <end position="653"/>
    </location>
</feature>
<evidence type="ECO:0000259" key="15">
    <source>
        <dbReference type="Pfam" id="PF07715"/>
    </source>
</evidence>
<feature type="signal peptide" evidence="13">
    <location>
        <begin position="1"/>
        <end position="23"/>
    </location>
</feature>
<dbReference type="PANTHER" id="PTHR30069:SF29">
    <property type="entry name" value="HEMOGLOBIN AND HEMOGLOBIN-HAPTOGLOBIN-BINDING PROTEIN 1-RELATED"/>
    <property type="match status" value="1"/>
</dbReference>
<dbReference type="InterPro" id="IPR037066">
    <property type="entry name" value="Plug_dom_sf"/>
</dbReference>
<evidence type="ECO:0000313" key="16">
    <source>
        <dbReference type="EMBL" id="MBH9552734.1"/>
    </source>
</evidence>
<feature type="domain" description="TonB-dependent receptor plug" evidence="15">
    <location>
        <begin position="59"/>
        <end position="168"/>
    </location>
</feature>
<comment type="similarity">
    <text evidence="2 11 12">Belongs to the TonB-dependent receptor family.</text>
</comment>
<keyword evidence="9 16" id="KW-0675">Receptor</keyword>
<name>A0A931IX85_9BURK</name>
<dbReference type="PANTHER" id="PTHR30069">
    <property type="entry name" value="TONB-DEPENDENT OUTER MEMBRANE RECEPTOR"/>
    <property type="match status" value="1"/>
</dbReference>
<dbReference type="InterPro" id="IPR039426">
    <property type="entry name" value="TonB-dep_rcpt-like"/>
</dbReference>
<dbReference type="Pfam" id="PF07715">
    <property type="entry name" value="Plug"/>
    <property type="match status" value="1"/>
</dbReference>
<dbReference type="RefSeq" id="WP_198100318.1">
    <property type="nucleotide sequence ID" value="NZ_JAEDAL010000002.1"/>
</dbReference>
<keyword evidence="3 11" id="KW-0813">Transport</keyword>
<dbReference type="InterPro" id="IPR012910">
    <property type="entry name" value="Plug_dom"/>
</dbReference>
<dbReference type="Gene3D" id="2.170.130.10">
    <property type="entry name" value="TonB-dependent receptor, plug domain"/>
    <property type="match status" value="1"/>
</dbReference>
<keyword evidence="7 12" id="KW-0798">TonB box</keyword>
<evidence type="ECO:0000256" key="4">
    <source>
        <dbReference type="ARBA" id="ARBA00022452"/>
    </source>
</evidence>
<dbReference type="Proteomes" id="UP000620139">
    <property type="component" value="Unassembled WGS sequence"/>
</dbReference>
<keyword evidence="8 11" id="KW-0472">Membrane</keyword>
<protein>
    <submittedName>
        <fullName evidence="16">TonB-dependent receptor</fullName>
    </submittedName>
</protein>
<evidence type="ECO:0000256" key="8">
    <source>
        <dbReference type="ARBA" id="ARBA00023136"/>
    </source>
</evidence>
<comment type="subcellular location">
    <subcellularLocation>
        <location evidence="1 11">Cell outer membrane</location>
        <topology evidence="1 11">Multi-pass membrane protein</topology>
    </subcellularLocation>
</comment>
<sequence>MTTIRARFAWSLVLGLAAQVAAAQDSGPSLEDLLRQEPDRPSADVAVSTAARLAQSSAQAPGVTRVVTRQDIQRLGLRTLADVLRLFPGLYLAQDDLFTQMGVRGIGRPGDLNARILFLLDGLRLNENIYDAGQVDEDFVVDVSEIERVEFTSGSGSALYGNNAFLGVVQVFTRRADPSAAVRVRWRWDGPQRFTTHLSAGHRLDSGAEWGFSATRMRARRQELFDALPAYAVADQQRLNEDRADKLNLRWIQGGLRARLGAVDRIKGFPVELGISVPAGLAQAVDRTRIHWGQVQWEQPLGDSAWLQLGAARQQLLYRYDEPFQSRSGRKGVFRFETLGLWDLVEARAGGAWTDQHEWMLGVEGQNDRMQRIRYFVLGDDDSADDARHQRWGFWVQDVWRQSDNQRWVLGWRADRLQGQGWRTHPRVAYVWSPAEGRQLKLSYGGAFRAPNRSESLHNSSQDLAPPPAERVRSLELAWEAPLGERWRGRWVVYGGRVRNLIDAGPDDAYYSASPPVRSRGLEWEVEGRWRGGASVQASVAVQQSRYAGGERLSNSPTALARLRFSLPLGEAWRLSVHGEAVGARRVDDERIAGYGVWHANVVWHVEPQWDVFLGVRNLADRRYWDAPAVSGGAPIEQHGRQAHMGVEWRFRP</sequence>
<keyword evidence="5 11" id="KW-0812">Transmembrane</keyword>
<gene>
    <name evidence="16" type="ORF">I7X43_07695</name>
</gene>
<evidence type="ECO:0000256" key="3">
    <source>
        <dbReference type="ARBA" id="ARBA00022448"/>
    </source>
</evidence>
<keyword evidence="17" id="KW-1185">Reference proteome</keyword>